<gene>
    <name evidence="2" type="ORF">BA171_05635</name>
</gene>
<proteinExistence type="predicted"/>
<evidence type="ECO:0000313" key="3">
    <source>
        <dbReference type="Proteomes" id="UP000216438"/>
    </source>
</evidence>
<feature type="compositionally biased region" description="Polar residues" evidence="1">
    <location>
        <begin position="135"/>
        <end position="146"/>
    </location>
</feature>
<sequence length="179" mass="20578">MIPFIYILMITIDFYQRENLTQRTLMHGKMRTRDQLKIRARRHPPPSFTLNAPKDAPDAVKALVTLDNRPEYELELIDNQGVFTVEMPLAEGPHELKVKFIDPDGDWIRLDKTFTIDASSERIVSSLETPDRYQSDLSAGSKTGPSKENADILMKICLSMKRNLCIMDKKTTHLQNVLF</sequence>
<reference evidence="3" key="1">
    <citation type="submission" date="2016-06" db="EMBL/GenBank/DDBJ databases">
        <authorList>
            <person name="Chen W."/>
            <person name="Hasegawa D.K."/>
        </authorList>
    </citation>
    <scope>NUCLEOTIDE SEQUENCE [LARGE SCALE GENOMIC DNA]</scope>
    <source>
        <strain evidence="3">MEAM1</strain>
    </source>
</reference>
<feature type="region of interest" description="Disordered" evidence="1">
    <location>
        <begin position="127"/>
        <end position="147"/>
    </location>
</feature>
<evidence type="ECO:0008006" key="4">
    <source>
        <dbReference type="Google" id="ProtNLM"/>
    </source>
</evidence>
<name>A0A249DZL5_9ENTR</name>
<accession>A0A249DZL5</accession>
<protein>
    <recommendedName>
        <fullName evidence="4">Bacterial Ig-like domain-containing protein</fullName>
    </recommendedName>
</protein>
<evidence type="ECO:0000256" key="1">
    <source>
        <dbReference type="SAM" id="MobiDB-lite"/>
    </source>
</evidence>
<dbReference type="AlphaFoldDB" id="A0A249DZL5"/>
<dbReference type="Proteomes" id="UP000216438">
    <property type="component" value="Chromosome"/>
</dbReference>
<organism evidence="2 3">
    <name type="scientific">Candidatus Hamiltonella defensa</name>
    <name type="common">Bemisia tabaci</name>
    <dbReference type="NCBI Taxonomy" id="672795"/>
    <lineage>
        <taxon>Bacteria</taxon>
        <taxon>Pseudomonadati</taxon>
        <taxon>Pseudomonadota</taxon>
        <taxon>Gammaproteobacteria</taxon>
        <taxon>Enterobacterales</taxon>
        <taxon>Enterobacteriaceae</taxon>
        <taxon>aphid secondary symbionts</taxon>
        <taxon>Candidatus Williamhamiltonella</taxon>
    </lineage>
</organism>
<evidence type="ECO:0000313" key="2">
    <source>
        <dbReference type="EMBL" id="ASX26530.1"/>
    </source>
</evidence>
<reference evidence="2 3" key="2">
    <citation type="submission" date="2017-09" db="EMBL/GenBank/DDBJ databases">
        <title>The genome of whitefly Bemisia tabaci, a global crop pest, provides novel insights into virus transmission, host adaptation and insecticide resistance.</title>
        <authorList>
            <person name="Kaur N."/>
            <person name="Kliot A."/>
            <person name="Pinheiro P.V."/>
            <person name="Luan J."/>
            <person name="Zheng Y."/>
            <person name="Liu W."/>
            <person name="Sun H."/>
            <person name="Yang X."/>
            <person name="Xu Y."/>
            <person name="Luo Y."/>
            <person name="Kruse A."/>
            <person name="Fisher T.W."/>
            <person name="Nelson D.R."/>
            <person name="Elimelech M."/>
            <person name="MacCoss M."/>
            <person name="Johnson R."/>
            <person name="Cohen E."/>
            <person name="Hunter W.B."/>
            <person name="Brown J.K."/>
            <person name="Jander G."/>
            <person name="Cilia M."/>
            <person name="Douglas A.E."/>
            <person name="Ghanim M."/>
            <person name="Simmons A.M."/>
            <person name="Wintermantel W.M."/>
            <person name="Ling K.-S."/>
            <person name="Fei Z."/>
        </authorList>
    </citation>
    <scope>NUCLEOTIDE SEQUENCE [LARGE SCALE GENOMIC DNA]</scope>
    <source>
        <strain evidence="2 3">MEAM1</strain>
    </source>
</reference>
<dbReference type="OrthoDB" id="6635216at2"/>
<dbReference type="EMBL" id="CP016303">
    <property type="protein sequence ID" value="ASX26530.1"/>
    <property type="molecule type" value="Genomic_DNA"/>
</dbReference>